<organism evidence="2 3">
    <name type="scientific">Candidatus Eisenbergiella merdigallinarum</name>
    <dbReference type="NCBI Taxonomy" id="2838552"/>
    <lineage>
        <taxon>Bacteria</taxon>
        <taxon>Bacillati</taxon>
        <taxon>Bacillota</taxon>
        <taxon>Clostridia</taxon>
        <taxon>Lachnospirales</taxon>
        <taxon>Lachnospiraceae</taxon>
        <taxon>Eisenbergiella</taxon>
    </lineage>
</organism>
<keyword evidence="1" id="KW-0812">Transmembrane</keyword>
<sequence length="358" mass="40868">MTIKQAVKAAAFLAGFVFILVTVTYIIRTNGGVKDRFTGFYAEKENTIDVVLAGSSPVYPYYSAPKLYGEQGIASYPLSTNNQRPKAIKYLFREALKTQDPSLFIVELRMFTMPDEEWEDTMVFTRGVTDNMKYSVNRIQAINALVSDKSERYTYYFDIFKYHSNWKTMVMPEQLACWNYEKAHPLKGLEIKTGVGPAEQVDLSGVTGTKEPAAEQVEVLYDLLDWIGQSGKDALFLISPYAMEEDARLQYNWLISAIEEKGYPVLDFNAHAEEMGLDFATDFYDYGSHVNALGERKCTEFLGRYLDEHYDLPDRRGQKGYESWDDAFALYEEQQAKAEASCLADIENENWAPEVVED</sequence>
<dbReference type="GO" id="GO:0016787">
    <property type="term" value="F:hydrolase activity"/>
    <property type="evidence" value="ECO:0007669"/>
    <property type="project" value="UniProtKB-KW"/>
</dbReference>
<dbReference type="AlphaFoldDB" id="A0A9D2MRL3"/>
<comment type="caution">
    <text evidence="2">The sequence shown here is derived from an EMBL/GenBank/DDBJ whole genome shotgun (WGS) entry which is preliminary data.</text>
</comment>
<gene>
    <name evidence="2" type="ORF">H9763_06510</name>
</gene>
<name>A0A9D2MRL3_9FIRM</name>
<protein>
    <submittedName>
        <fullName evidence="2">SGNH/GDSL hydrolase family protein</fullName>
    </submittedName>
</protein>
<evidence type="ECO:0000313" key="2">
    <source>
        <dbReference type="EMBL" id="HJB91106.1"/>
    </source>
</evidence>
<keyword evidence="1" id="KW-0472">Membrane</keyword>
<evidence type="ECO:0000313" key="3">
    <source>
        <dbReference type="Proteomes" id="UP000886883"/>
    </source>
</evidence>
<dbReference type="Proteomes" id="UP000886883">
    <property type="component" value="Unassembled WGS sequence"/>
</dbReference>
<dbReference type="EMBL" id="DWXE01000022">
    <property type="protein sequence ID" value="HJB91106.1"/>
    <property type="molecule type" value="Genomic_DNA"/>
</dbReference>
<accession>A0A9D2MRL3</accession>
<reference evidence="2" key="1">
    <citation type="journal article" date="2021" name="PeerJ">
        <title>Extensive microbial diversity within the chicken gut microbiome revealed by metagenomics and culture.</title>
        <authorList>
            <person name="Gilroy R."/>
            <person name="Ravi A."/>
            <person name="Getino M."/>
            <person name="Pursley I."/>
            <person name="Horton D.L."/>
            <person name="Alikhan N.F."/>
            <person name="Baker D."/>
            <person name="Gharbi K."/>
            <person name="Hall N."/>
            <person name="Watson M."/>
            <person name="Adriaenssens E.M."/>
            <person name="Foster-Nyarko E."/>
            <person name="Jarju S."/>
            <person name="Secka A."/>
            <person name="Antonio M."/>
            <person name="Oren A."/>
            <person name="Chaudhuri R.R."/>
            <person name="La Ragione R."/>
            <person name="Hildebrand F."/>
            <person name="Pallen M.J."/>
        </authorList>
    </citation>
    <scope>NUCLEOTIDE SEQUENCE</scope>
    <source>
        <strain evidence="2">USAMLcec3-2134</strain>
    </source>
</reference>
<proteinExistence type="predicted"/>
<feature type="transmembrane region" description="Helical" evidence="1">
    <location>
        <begin position="6"/>
        <end position="27"/>
    </location>
</feature>
<reference evidence="2" key="2">
    <citation type="submission" date="2021-04" db="EMBL/GenBank/DDBJ databases">
        <authorList>
            <person name="Gilroy R."/>
        </authorList>
    </citation>
    <scope>NUCLEOTIDE SEQUENCE</scope>
    <source>
        <strain evidence="2">USAMLcec3-2134</strain>
    </source>
</reference>
<keyword evidence="1" id="KW-1133">Transmembrane helix</keyword>
<evidence type="ECO:0000256" key="1">
    <source>
        <dbReference type="SAM" id="Phobius"/>
    </source>
</evidence>
<keyword evidence="2" id="KW-0378">Hydrolase</keyword>